<dbReference type="Pfam" id="PF22966">
    <property type="entry name" value="INTS7_C_plants"/>
    <property type="match status" value="1"/>
</dbReference>
<gene>
    <name evidence="4" type="ORF">V6N12_073152</name>
</gene>
<dbReference type="InterPro" id="IPR016024">
    <property type="entry name" value="ARM-type_fold"/>
</dbReference>
<accession>A0ABR2B6S7</accession>
<dbReference type="InterPro" id="IPR055195">
    <property type="entry name" value="INTS7_C_plant"/>
</dbReference>
<dbReference type="EMBL" id="JBBPBM010000164">
    <property type="protein sequence ID" value="KAK8502664.1"/>
    <property type="molecule type" value="Genomic_DNA"/>
</dbReference>
<dbReference type="SUPFAM" id="SSF48371">
    <property type="entry name" value="ARM repeat"/>
    <property type="match status" value="1"/>
</dbReference>
<keyword evidence="5" id="KW-1185">Reference proteome</keyword>
<reference evidence="4 5" key="1">
    <citation type="journal article" date="2024" name="G3 (Bethesda)">
        <title>Genome assembly of Hibiscus sabdariffa L. provides insights into metabolisms of medicinal natural products.</title>
        <authorList>
            <person name="Kim T."/>
        </authorList>
    </citation>
    <scope>NUCLEOTIDE SEQUENCE [LARGE SCALE GENOMIC DNA]</scope>
    <source>
        <strain evidence="4">TK-2024</strain>
        <tissue evidence="4">Old leaves</tissue>
    </source>
</reference>
<proteinExistence type="inferred from homology"/>
<sequence length="1256" mass="141667">MTINDEKTNQKAIDVVADIYGVDSIAADVKEQKLTVIGEMDTVAMHCQKTSTRLAKLKFLPWDLLKKTRKTKRNDCLNFNLSSFFIEGAVRVRVGLDVESAAIAYLFFLFTNCSSFAGDSFLQWTKYRLLVPWNGASSSTRLYAPITQTGQRLELWGQEPEATKAVCSIFGLVPGEDRLFANTILLRLADAFRFGDKKIRLSVVRMFLTNIRCDRGKKDRKRKRRTFLNSRVYNHEELLRRVKIVLDTGDVESRAMALVLFGCWADFAKDSAEIRYLILASMVSSNILEVKASLFAASRFCELTDDFASVVLEMLVNMMASPETLAAVRLAGASVFTRMGCSYSVSRRAYKTGVKLVSDSSEENFTIAMLVSLSKLVSKSTSLISEQVDVLLRCVAQENSCQMRVTALRCLHLIFVKEGCCSTVNMDVIKALFSILDEPELPSVMHCGALQILHKILLYTLPGLPSFEKLEFAQLLAILENASKSPIMSKSLAALQILTDMSTKLWARTNSESFAVYSSPLPLQVISLVMAQVRSLVKPSSDPCQARNKIFQEVKNLLNLILQLVGEHPDLGVTVLGEISSFIKYFANLNENVLASKQIASGEVIDFEGDMCKAFRSKLLSSIHRFVSACLQILNESGAITTGVFDKIQLLVEHLNHGRIFDYYTHTIYSLLLHSRLVGILVEHPFKQELATLEHACKMLSERDNWHAYKAGIYAASQGAWITATFIFAELIKRVQSDSCYRWLKSFVQFSHSEAKLWLSSFPKQEFFLAGSVSMNELLAFLKDNFGELGQDAAGNDTVPNYRDVLVGAYQNACSSIETLERVVISRKAFCFQRWFFSLRTKFLGAVGKILEVLDTSKQGTFSNIIEVQNSALTNVKCLEKFTHFSFRLNRLAKELDLINSSFIGMESESLKVIATLALSCSILAFSAGFPVFFPNLPARENLRTRDQDDLKQSDLSSMLLQDLLGRLLHIDQEISGDLFLLLERGGCPRKCSHLQSRNRILKSAHEVKDILNMTRHAVSTVIHLRSETNKIENEAIISQVTKNGIELLSDIIRKWLRIPFQMPKQIFNTRPLIGSELLVFSTDTRNQNQITVLSGSHLSLNLCLQLRNASPEFSLRLTKMYCLLHSRVSFPKLLHGERNNEEMELNCQPWKSEDMVEMNDKLFRYVTECKNKTSYGKRLRDNDTNDEQMVNGFVCFEPNAKGQGFSSCVLDVSHFPVGSYRIEWYSCCIDSEGSYWTLLPLNTEPVFTVQQSHVI</sequence>
<dbReference type="Proteomes" id="UP001472677">
    <property type="component" value="Unassembled WGS sequence"/>
</dbReference>
<evidence type="ECO:0000259" key="2">
    <source>
        <dbReference type="Pfam" id="PF22966"/>
    </source>
</evidence>
<comment type="caution">
    <text evidence="4">The sequence shown here is derived from an EMBL/GenBank/DDBJ whole genome shotgun (WGS) entry which is preliminary data.</text>
</comment>
<name>A0ABR2B6S7_9ROSI</name>
<dbReference type="PANTHER" id="PTHR13322">
    <property type="entry name" value="C1ORF73 PROTEIN"/>
    <property type="match status" value="1"/>
</dbReference>
<dbReference type="Gene3D" id="3.30.70.100">
    <property type="match status" value="1"/>
</dbReference>
<evidence type="ECO:0000256" key="1">
    <source>
        <dbReference type="ARBA" id="ARBA00008565"/>
    </source>
</evidence>
<dbReference type="PANTHER" id="PTHR13322:SF2">
    <property type="entry name" value="INTEGRATOR COMPLEX SUBUNIT 7"/>
    <property type="match status" value="1"/>
</dbReference>
<dbReference type="InterPro" id="IPR033060">
    <property type="entry name" value="INTS7"/>
</dbReference>
<evidence type="ECO:0000313" key="5">
    <source>
        <dbReference type="Proteomes" id="UP001472677"/>
    </source>
</evidence>
<comment type="similarity">
    <text evidence="1">Belongs to the Integrator subunit 7 family.</text>
</comment>
<dbReference type="InterPro" id="IPR056516">
    <property type="entry name" value="INTS7_N"/>
</dbReference>
<protein>
    <recommendedName>
        <fullName evidence="6">Integrator complex subunit 7</fullName>
    </recommendedName>
</protein>
<feature type="domain" description="Integrator complex subunit 7-like C-terminal" evidence="2">
    <location>
        <begin position="1075"/>
        <end position="1251"/>
    </location>
</feature>
<feature type="domain" description="Integrator complex subunit 7 N-terminal" evidence="3">
    <location>
        <begin position="180"/>
        <end position="626"/>
    </location>
</feature>
<evidence type="ECO:0000259" key="3">
    <source>
        <dbReference type="Pfam" id="PF24436"/>
    </source>
</evidence>
<organism evidence="4 5">
    <name type="scientific">Hibiscus sabdariffa</name>
    <name type="common">roselle</name>
    <dbReference type="NCBI Taxonomy" id="183260"/>
    <lineage>
        <taxon>Eukaryota</taxon>
        <taxon>Viridiplantae</taxon>
        <taxon>Streptophyta</taxon>
        <taxon>Embryophyta</taxon>
        <taxon>Tracheophyta</taxon>
        <taxon>Spermatophyta</taxon>
        <taxon>Magnoliopsida</taxon>
        <taxon>eudicotyledons</taxon>
        <taxon>Gunneridae</taxon>
        <taxon>Pentapetalae</taxon>
        <taxon>rosids</taxon>
        <taxon>malvids</taxon>
        <taxon>Malvales</taxon>
        <taxon>Malvaceae</taxon>
        <taxon>Malvoideae</taxon>
        <taxon>Hibiscus</taxon>
    </lineage>
</organism>
<evidence type="ECO:0000313" key="4">
    <source>
        <dbReference type="EMBL" id="KAK8502664.1"/>
    </source>
</evidence>
<dbReference type="Pfam" id="PF24436">
    <property type="entry name" value="INTS7_N"/>
    <property type="match status" value="1"/>
</dbReference>
<evidence type="ECO:0008006" key="6">
    <source>
        <dbReference type="Google" id="ProtNLM"/>
    </source>
</evidence>